<proteinExistence type="predicted"/>
<keyword evidence="2" id="KW-1185">Reference proteome</keyword>
<dbReference type="Pfam" id="PF03140">
    <property type="entry name" value="DUF247"/>
    <property type="match status" value="2"/>
</dbReference>
<sequence>MSQTRDHVSLLIDSSPLHLPSYCPSSPHYLRVNHNMRHGSEKLYDPKVVSIGPFHHQTAHLQKMQLAYLKCLLKRHGESTVDKYVAAVRSLEEKARNSYSEPIELNTDEFVMILVLDGLFVVELLRKDDNDLLREKNEIFLLENILIMVQRDLILVENQETRVEFESSNCPHINFVGGVLRILVLRVGYKTESILRNLIVYEQFYMDDRPKYVADYTFFLQCLVNQSRDMERLRRRGIFENLLGGDEMVCPVFASLGRNTMLYIDMQF</sequence>
<evidence type="ECO:0000313" key="1">
    <source>
        <dbReference type="EMBL" id="CAA0830674.1"/>
    </source>
</evidence>
<protein>
    <submittedName>
        <fullName evidence="1">Uncharacterized protein</fullName>
    </submittedName>
</protein>
<dbReference type="EMBL" id="CACSLK010027831">
    <property type="protein sequence ID" value="CAA0830674.1"/>
    <property type="molecule type" value="Genomic_DNA"/>
</dbReference>
<evidence type="ECO:0000313" key="2">
    <source>
        <dbReference type="Proteomes" id="UP001153555"/>
    </source>
</evidence>
<dbReference type="PANTHER" id="PTHR31170">
    <property type="entry name" value="BNAC04G53230D PROTEIN"/>
    <property type="match status" value="1"/>
</dbReference>
<reference evidence="1" key="1">
    <citation type="submission" date="2019-12" db="EMBL/GenBank/DDBJ databases">
        <authorList>
            <person name="Scholes J."/>
        </authorList>
    </citation>
    <scope>NUCLEOTIDE SEQUENCE</scope>
</reference>
<dbReference type="OrthoDB" id="672127at2759"/>
<gene>
    <name evidence="1" type="ORF">SHERM_26066</name>
</gene>
<comment type="caution">
    <text evidence="1">The sequence shown here is derived from an EMBL/GenBank/DDBJ whole genome shotgun (WGS) entry which is preliminary data.</text>
</comment>
<accession>A0A9N7NAY3</accession>
<dbReference type="Proteomes" id="UP001153555">
    <property type="component" value="Unassembled WGS sequence"/>
</dbReference>
<organism evidence="1 2">
    <name type="scientific">Striga hermonthica</name>
    <name type="common">Purple witchweed</name>
    <name type="synonym">Buchnera hermonthica</name>
    <dbReference type="NCBI Taxonomy" id="68872"/>
    <lineage>
        <taxon>Eukaryota</taxon>
        <taxon>Viridiplantae</taxon>
        <taxon>Streptophyta</taxon>
        <taxon>Embryophyta</taxon>
        <taxon>Tracheophyta</taxon>
        <taxon>Spermatophyta</taxon>
        <taxon>Magnoliopsida</taxon>
        <taxon>eudicotyledons</taxon>
        <taxon>Gunneridae</taxon>
        <taxon>Pentapetalae</taxon>
        <taxon>asterids</taxon>
        <taxon>lamiids</taxon>
        <taxon>Lamiales</taxon>
        <taxon>Orobanchaceae</taxon>
        <taxon>Buchnereae</taxon>
        <taxon>Striga</taxon>
    </lineage>
</organism>
<name>A0A9N7NAY3_STRHE</name>
<dbReference type="InterPro" id="IPR004158">
    <property type="entry name" value="DUF247_pln"/>
</dbReference>
<dbReference type="AlphaFoldDB" id="A0A9N7NAY3"/>